<dbReference type="Proteomes" id="UP001066276">
    <property type="component" value="Chromosome 4_2"/>
</dbReference>
<keyword evidence="3" id="KW-1185">Reference proteome</keyword>
<proteinExistence type="predicted"/>
<evidence type="ECO:0000256" key="1">
    <source>
        <dbReference type="SAM" id="MobiDB-lite"/>
    </source>
</evidence>
<dbReference type="AlphaFoldDB" id="A0AAV7S514"/>
<dbReference type="EMBL" id="JANPWB010000008">
    <property type="protein sequence ID" value="KAJ1159717.1"/>
    <property type="molecule type" value="Genomic_DNA"/>
</dbReference>
<protein>
    <submittedName>
        <fullName evidence="2">Uncharacterized protein</fullName>
    </submittedName>
</protein>
<comment type="caution">
    <text evidence="2">The sequence shown here is derived from an EMBL/GenBank/DDBJ whole genome shotgun (WGS) entry which is preliminary data.</text>
</comment>
<feature type="region of interest" description="Disordered" evidence="1">
    <location>
        <begin position="86"/>
        <end position="106"/>
    </location>
</feature>
<reference evidence="2" key="1">
    <citation type="journal article" date="2022" name="bioRxiv">
        <title>Sequencing and chromosome-scale assembly of the giantPleurodeles waltlgenome.</title>
        <authorList>
            <person name="Brown T."/>
            <person name="Elewa A."/>
            <person name="Iarovenko S."/>
            <person name="Subramanian E."/>
            <person name="Araus A.J."/>
            <person name="Petzold A."/>
            <person name="Susuki M."/>
            <person name="Suzuki K.-i.T."/>
            <person name="Hayashi T."/>
            <person name="Toyoda A."/>
            <person name="Oliveira C."/>
            <person name="Osipova E."/>
            <person name="Leigh N.D."/>
            <person name="Simon A."/>
            <person name="Yun M.H."/>
        </authorList>
    </citation>
    <scope>NUCLEOTIDE SEQUENCE</scope>
    <source>
        <strain evidence="2">20211129_DDA</strain>
        <tissue evidence="2">Liver</tissue>
    </source>
</reference>
<gene>
    <name evidence="2" type="ORF">NDU88_000222</name>
</gene>
<feature type="region of interest" description="Disordered" evidence="1">
    <location>
        <begin position="1"/>
        <end position="45"/>
    </location>
</feature>
<evidence type="ECO:0000313" key="2">
    <source>
        <dbReference type="EMBL" id="KAJ1159717.1"/>
    </source>
</evidence>
<accession>A0AAV7S514</accession>
<evidence type="ECO:0000313" key="3">
    <source>
        <dbReference type="Proteomes" id="UP001066276"/>
    </source>
</evidence>
<sequence length="178" mass="19587">MQAAAGSLSVSPAPGVVTPAAPLDKDRLKESSTAPAKANAATEGSGIDALLSRPGKLAAHVSAEVKEKIRKGEFVEIFSLIRAKRRGVESKDKEAKASSTGDKKPRVEENITNWHFSFNVFMSVRLEKKPDLGIAMICYSNKILRAHHVYGGIAWLEYDRDFRWAKVEDLRLGGIRQR</sequence>
<name>A0AAV7S514_PLEWA</name>
<organism evidence="2 3">
    <name type="scientific">Pleurodeles waltl</name>
    <name type="common">Iberian ribbed newt</name>
    <dbReference type="NCBI Taxonomy" id="8319"/>
    <lineage>
        <taxon>Eukaryota</taxon>
        <taxon>Metazoa</taxon>
        <taxon>Chordata</taxon>
        <taxon>Craniata</taxon>
        <taxon>Vertebrata</taxon>
        <taxon>Euteleostomi</taxon>
        <taxon>Amphibia</taxon>
        <taxon>Batrachia</taxon>
        <taxon>Caudata</taxon>
        <taxon>Salamandroidea</taxon>
        <taxon>Salamandridae</taxon>
        <taxon>Pleurodelinae</taxon>
        <taxon>Pleurodeles</taxon>
    </lineage>
</organism>